<accession>A0ACC2P966</accession>
<dbReference type="EMBL" id="CM056742">
    <property type="protein sequence ID" value="KAJ8679837.1"/>
    <property type="molecule type" value="Genomic_DNA"/>
</dbReference>
<sequence length="304" mass="33183">MAVSISSKIFGDLLLQQVGRSITRTFTTGRPLRSQQPTDSYVDCQQSDGVRRIRLNHQKTRNALSLEMMCAILQRLATDVDNPSLRSIVISAAPGNIFSAGHNLKELRSADGEGHHRSVFETAAQLMKAIVDSPVPVVAAVDGLAAAAGCQLVASCDIVVCTERSSFSTPGANFGIFCSTPGISLVRNVPRKVAAHMLFTGLPISAHEAYQAGLVSKIVPNDMLENEINKITDAINEKSRSVVRLGKRFIHEQQEIDVDTAYSLGTEIMVNNLKLKDAQEGIKSFGEKRRPHWTHGYDKDNQSQ</sequence>
<organism evidence="1 2">
    <name type="scientific">Eretmocerus hayati</name>
    <dbReference type="NCBI Taxonomy" id="131215"/>
    <lineage>
        <taxon>Eukaryota</taxon>
        <taxon>Metazoa</taxon>
        <taxon>Ecdysozoa</taxon>
        <taxon>Arthropoda</taxon>
        <taxon>Hexapoda</taxon>
        <taxon>Insecta</taxon>
        <taxon>Pterygota</taxon>
        <taxon>Neoptera</taxon>
        <taxon>Endopterygota</taxon>
        <taxon>Hymenoptera</taxon>
        <taxon>Apocrita</taxon>
        <taxon>Proctotrupomorpha</taxon>
        <taxon>Chalcidoidea</taxon>
        <taxon>Aphelinidae</taxon>
        <taxon>Aphelininae</taxon>
        <taxon>Eretmocerus</taxon>
    </lineage>
</organism>
<keyword evidence="2" id="KW-1185">Reference proteome</keyword>
<evidence type="ECO:0000313" key="2">
    <source>
        <dbReference type="Proteomes" id="UP001239111"/>
    </source>
</evidence>
<reference evidence="1" key="1">
    <citation type="submission" date="2023-04" db="EMBL/GenBank/DDBJ databases">
        <title>A chromosome-level genome assembly of the parasitoid wasp Eretmocerus hayati.</title>
        <authorList>
            <person name="Zhong Y."/>
            <person name="Liu S."/>
            <person name="Liu Y."/>
        </authorList>
    </citation>
    <scope>NUCLEOTIDE SEQUENCE</scope>
    <source>
        <strain evidence="1">ZJU_SS_LIU_2023</strain>
    </source>
</reference>
<proteinExistence type="predicted"/>
<evidence type="ECO:0000313" key="1">
    <source>
        <dbReference type="EMBL" id="KAJ8679837.1"/>
    </source>
</evidence>
<protein>
    <submittedName>
        <fullName evidence="1">Uncharacterized protein</fullName>
    </submittedName>
</protein>
<dbReference type="Proteomes" id="UP001239111">
    <property type="component" value="Chromosome 2"/>
</dbReference>
<gene>
    <name evidence="1" type="ORF">QAD02_015624</name>
</gene>
<comment type="caution">
    <text evidence="1">The sequence shown here is derived from an EMBL/GenBank/DDBJ whole genome shotgun (WGS) entry which is preliminary data.</text>
</comment>
<name>A0ACC2P966_9HYME</name>